<gene>
    <name evidence="1" type="ORF">V6N11_019339</name>
</gene>
<evidence type="ECO:0000313" key="2">
    <source>
        <dbReference type="Proteomes" id="UP001396334"/>
    </source>
</evidence>
<reference evidence="1 2" key="1">
    <citation type="journal article" date="2024" name="G3 (Bethesda)">
        <title>Genome assembly of Hibiscus sabdariffa L. provides insights into metabolisms of medicinal natural products.</title>
        <authorList>
            <person name="Kim T."/>
        </authorList>
    </citation>
    <scope>NUCLEOTIDE SEQUENCE [LARGE SCALE GENOMIC DNA]</scope>
    <source>
        <strain evidence="1">TK-2024</strain>
        <tissue evidence="1">Old leaves</tissue>
    </source>
</reference>
<accession>A0ABR2R2N3</accession>
<name>A0ABR2R2N3_9ROSI</name>
<organism evidence="1 2">
    <name type="scientific">Hibiscus sabdariffa</name>
    <name type="common">roselle</name>
    <dbReference type="NCBI Taxonomy" id="183260"/>
    <lineage>
        <taxon>Eukaryota</taxon>
        <taxon>Viridiplantae</taxon>
        <taxon>Streptophyta</taxon>
        <taxon>Embryophyta</taxon>
        <taxon>Tracheophyta</taxon>
        <taxon>Spermatophyta</taxon>
        <taxon>Magnoliopsida</taxon>
        <taxon>eudicotyledons</taxon>
        <taxon>Gunneridae</taxon>
        <taxon>Pentapetalae</taxon>
        <taxon>rosids</taxon>
        <taxon>malvids</taxon>
        <taxon>Malvales</taxon>
        <taxon>Malvaceae</taxon>
        <taxon>Malvoideae</taxon>
        <taxon>Hibiscus</taxon>
    </lineage>
</organism>
<sequence length="155" mass="17089">MALEVALEAKREETRRMEASLRADFVAFVDKVKDRSMLLTVKQDLIAKEAPKAKFVEDFMVFIEAIENGDLQILKNFDEKTMINTVSTMMNSDAGNIGGLVGEYGNNFAYMFSSVALWLMLLREQTVLAMDPDSPVDVVAAAMETTASGSGEMMG</sequence>
<comment type="caution">
    <text evidence="1">The sequence shown here is derived from an EMBL/GenBank/DDBJ whole genome shotgun (WGS) entry which is preliminary data.</text>
</comment>
<dbReference type="Proteomes" id="UP001396334">
    <property type="component" value="Unassembled WGS sequence"/>
</dbReference>
<proteinExistence type="predicted"/>
<keyword evidence="2" id="KW-1185">Reference proteome</keyword>
<protein>
    <submittedName>
        <fullName evidence="1">Uncharacterized protein</fullName>
    </submittedName>
</protein>
<evidence type="ECO:0000313" key="1">
    <source>
        <dbReference type="EMBL" id="KAK9007011.1"/>
    </source>
</evidence>
<dbReference type="EMBL" id="JBBPBN010000028">
    <property type="protein sequence ID" value="KAK9007011.1"/>
    <property type="molecule type" value="Genomic_DNA"/>
</dbReference>